<sequence length="49" mass="5330">MQRLLDRLQADPAVVFAHAIERGEAATGEGGLLGHVMLVQALEELRFEA</sequence>
<proteinExistence type="predicted"/>
<keyword evidence="2" id="KW-1185">Reference proteome</keyword>
<accession>A0ABT6JXA9</accession>
<comment type="caution">
    <text evidence="1">The sequence shown here is derived from an EMBL/GenBank/DDBJ whole genome shotgun (WGS) entry which is preliminary data.</text>
</comment>
<evidence type="ECO:0000313" key="2">
    <source>
        <dbReference type="Proteomes" id="UP001156873"/>
    </source>
</evidence>
<dbReference type="EMBL" id="JARXRO010000018">
    <property type="protein sequence ID" value="MDH5834781.1"/>
    <property type="molecule type" value="Genomic_DNA"/>
</dbReference>
<evidence type="ECO:0000313" key="1">
    <source>
        <dbReference type="EMBL" id="MDH5834781.1"/>
    </source>
</evidence>
<dbReference type="Proteomes" id="UP001156873">
    <property type="component" value="Unassembled WGS sequence"/>
</dbReference>
<dbReference type="RefSeq" id="WP_280579244.1">
    <property type="nucleotide sequence ID" value="NZ_JARXRO010000018.1"/>
</dbReference>
<gene>
    <name evidence="1" type="ORF">QFW81_12740</name>
</gene>
<protein>
    <submittedName>
        <fullName evidence="1">Uncharacterized protein</fullName>
    </submittedName>
</protein>
<organism evidence="1 2">
    <name type="scientific">Luteimonas kalidii</name>
    <dbReference type="NCBI Taxonomy" id="3042025"/>
    <lineage>
        <taxon>Bacteria</taxon>
        <taxon>Pseudomonadati</taxon>
        <taxon>Pseudomonadota</taxon>
        <taxon>Gammaproteobacteria</taxon>
        <taxon>Lysobacterales</taxon>
        <taxon>Lysobacteraceae</taxon>
        <taxon>Luteimonas</taxon>
    </lineage>
</organism>
<name>A0ABT6JXA9_9GAMM</name>
<reference evidence="1 2" key="1">
    <citation type="submission" date="2023-04" db="EMBL/GenBank/DDBJ databases">
        <title>Luteimonas sp. M1R5S59.</title>
        <authorList>
            <person name="Sun J.-Q."/>
        </authorList>
    </citation>
    <scope>NUCLEOTIDE SEQUENCE [LARGE SCALE GENOMIC DNA]</scope>
    <source>
        <strain evidence="1 2">M1R5S59</strain>
    </source>
</reference>